<reference evidence="1 2" key="1">
    <citation type="submission" date="2020-01" db="EMBL/GenBank/DDBJ databases">
        <authorList>
            <person name="Rodrigo-Torres L."/>
            <person name="Arahal R. D."/>
            <person name="Lucena T."/>
        </authorList>
    </citation>
    <scope>NUCLEOTIDE SEQUENCE [LARGE SCALE GENOMIC DNA]</scope>
    <source>
        <strain evidence="1 2">CECT 9393</strain>
    </source>
</reference>
<keyword evidence="2" id="KW-1185">Reference proteome</keyword>
<accession>A0A6N4XYG6</accession>
<organism evidence="1 2">
    <name type="scientific">Chryseobacterium fistulae</name>
    <dbReference type="NCBI Taxonomy" id="2675058"/>
    <lineage>
        <taxon>Bacteria</taxon>
        <taxon>Pseudomonadati</taxon>
        <taxon>Bacteroidota</taxon>
        <taxon>Flavobacteriia</taxon>
        <taxon>Flavobacteriales</taxon>
        <taxon>Weeksellaceae</taxon>
        <taxon>Chryseobacterium group</taxon>
        <taxon>Chryseobacterium</taxon>
    </lineage>
</organism>
<protein>
    <submittedName>
        <fullName evidence="1">Uncharacterized protein</fullName>
    </submittedName>
</protein>
<evidence type="ECO:0000313" key="2">
    <source>
        <dbReference type="Proteomes" id="UP000445309"/>
    </source>
</evidence>
<evidence type="ECO:0000313" key="1">
    <source>
        <dbReference type="EMBL" id="CAA7392426.1"/>
    </source>
</evidence>
<name>A0A6N4XYG6_9FLAO</name>
<dbReference type="RefSeq" id="WP_162074108.1">
    <property type="nucleotide sequence ID" value="NZ_CACVBY010000105.1"/>
</dbReference>
<proteinExistence type="predicted"/>
<dbReference type="Proteomes" id="UP000445309">
    <property type="component" value="Unassembled WGS sequence"/>
</dbReference>
<gene>
    <name evidence="1" type="ORF">CHRY9393_03146</name>
</gene>
<dbReference type="EMBL" id="CACVBY010000105">
    <property type="protein sequence ID" value="CAA7392426.1"/>
    <property type="molecule type" value="Genomic_DNA"/>
</dbReference>
<dbReference type="AlphaFoldDB" id="A0A6N4XYG6"/>
<sequence length="171" mass="19619">MAKGVKQDLSSFIKQAKETKTNTPIQKVVPANPVQTEPKIKSVNFPFNLEQNRIEFLRDFVLFKRKSSPEFFTFSNTDAVREGIGYLRDKYQDLEQRPASVKYSTRVGTNGLLNGVVKKQTTFSISVSDREFIYNLVFAKDGNPAEYNKADLFDELLKELSERHPEVEKAF</sequence>